<comment type="subcellular location">
    <subcellularLocation>
        <location evidence="1">Chromosome</location>
        <location evidence="1">Telomere</location>
    </subcellularLocation>
</comment>
<protein>
    <submittedName>
        <fullName evidence="6">SPOC like C-terminal domain-containing protein</fullName>
    </submittedName>
</protein>
<dbReference type="GO" id="GO:0000781">
    <property type="term" value="C:chromosome, telomeric region"/>
    <property type="evidence" value="ECO:0007669"/>
    <property type="project" value="UniProtKB-SubCell"/>
</dbReference>
<evidence type="ECO:0000256" key="1">
    <source>
        <dbReference type="ARBA" id="ARBA00004574"/>
    </source>
</evidence>
<evidence type="ECO:0000256" key="2">
    <source>
        <dbReference type="ARBA" id="ARBA00022895"/>
    </source>
</evidence>
<dbReference type="Pfam" id="PF02735">
    <property type="entry name" value="Ku"/>
    <property type="match status" value="1"/>
</dbReference>
<keyword evidence="3" id="KW-0238">DNA-binding</keyword>
<sequence length="520" mass="58080">MTVDPTLNQHQAAISGTDTKTAPPIRPLTGLSGAVFACDLALFNPAAASPEPDSTLRSCLTAIKNAILFDIRLNHNHVYGLFFYRLTGHDGGTQWQVSEVMPFGQLSLSQLDQLDVGIQDPRSFIQAAEANLQPLSDENFHDYMRRRADSGVFVISSQSTATIRNWTSPRHESDAETGRTTLPNISCYPFTYTYASDPKSSPKTMNEFDDWEQLAGRLQDRMPNLHPNKGKWTIGEDLSMNIVWYRTVRSTKPIAAEYVADSELALHQTKKSLEYIEKSTGTEVAKNQVARCYDFGLKKLIVEPEAMVVLTGDLSHRFRVCGFLPRDSFDMTRRVGDPVYIVPSLKCPESNRLFRAFHRQMTQLNRLAVGYQMGLHTRWPKLVVYLAEPAEPESSDHWGHPSHITVLPIASSDETRAHPLETSQRDKYKQLNLGDTPDKFGTIIDALKSPGPYTPNQTEDPCLATHYERFLNIARGQPGSPTDFYSPLLPTPGALGSVQGEVESIMASLSTLRDAKRKHA</sequence>
<dbReference type="GO" id="GO:0006303">
    <property type="term" value="P:double-strand break repair via nonhomologous end joining"/>
    <property type="evidence" value="ECO:0007669"/>
    <property type="project" value="InterPro"/>
</dbReference>
<dbReference type="PANTHER" id="PTHR12604:SF2">
    <property type="entry name" value="X-RAY REPAIR CROSS-COMPLEMENTING PROTEIN 6"/>
    <property type="match status" value="1"/>
</dbReference>
<reference evidence="7" key="1">
    <citation type="journal article" date="2018" name="Nat. Microbiol.">
        <title>Leveraging single-cell genomics to expand the fungal tree of life.</title>
        <authorList>
            <person name="Ahrendt S.R."/>
            <person name="Quandt C.A."/>
            <person name="Ciobanu D."/>
            <person name="Clum A."/>
            <person name="Salamov A."/>
            <person name="Andreopoulos B."/>
            <person name="Cheng J.F."/>
            <person name="Woyke T."/>
            <person name="Pelin A."/>
            <person name="Henrissat B."/>
            <person name="Reynolds N.K."/>
            <person name="Benny G.L."/>
            <person name="Smith M.E."/>
            <person name="James T.Y."/>
            <person name="Grigoriev I.V."/>
        </authorList>
    </citation>
    <scope>NUCLEOTIDE SEQUENCE [LARGE SCALE GENOMIC DNA]</scope>
    <source>
        <strain evidence="7">RSA 468</strain>
    </source>
</reference>
<evidence type="ECO:0000259" key="5">
    <source>
        <dbReference type="Pfam" id="PF02735"/>
    </source>
</evidence>
<gene>
    <name evidence="6" type="ORF">BJ085DRAFT_39390</name>
</gene>
<feature type="domain" description="Ku" evidence="5">
    <location>
        <begin position="234"/>
        <end position="421"/>
    </location>
</feature>
<name>A0A4P9ZNQ7_9FUNG</name>
<dbReference type="EMBL" id="ML003321">
    <property type="protein sequence ID" value="RKP34182.1"/>
    <property type="molecule type" value="Genomic_DNA"/>
</dbReference>
<dbReference type="InterPro" id="IPR016194">
    <property type="entry name" value="SPOC-like_C_dom_sf"/>
</dbReference>
<dbReference type="GO" id="GO:0043564">
    <property type="term" value="C:Ku70:Ku80 complex"/>
    <property type="evidence" value="ECO:0007669"/>
    <property type="project" value="TreeGrafter"/>
</dbReference>
<evidence type="ECO:0000256" key="3">
    <source>
        <dbReference type="ARBA" id="ARBA00023125"/>
    </source>
</evidence>
<evidence type="ECO:0000313" key="7">
    <source>
        <dbReference type="Proteomes" id="UP000268162"/>
    </source>
</evidence>
<proteinExistence type="predicted"/>
<feature type="region of interest" description="Disordered" evidence="4">
    <location>
        <begin position="1"/>
        <end position="21"/>
    </location>
</feature>
<evidence type="ECO:0000256" key="4">
    <source>
        <dbReference type="SAM" id="MobiDB-lite"/>
    </source>
</evidence>
<keyword evidence="2" id="KW-0779">Telomere</keyword>
<dbReference type="GO" id="GO:0000723">
    <property type="term" value="P:telomere maintenance"/>
    <property type="evidence" value="ECO:0007669"/>
    <property type="project" value="TreeGrafter"/>
</dbReference>
<keyword evidence="2" id="KW-0158">Chromosome</keyword>
<evidence type="ECO:0000313" key="6">
    <source>
        <dbReference type="EMBL" id="RKP34182.1"/>
    </source>
</evidence>
<dbReference type="Proteomes" id="UP000268162">
    <property type="component" value="Unassembled WGS sequence"/>
</dbReference>
<dbReference type="GO" id="GO:0003690">
    <property type="term" value="F:double-stranded DNA binding"/>
    <property type="evidence" value="ECO:0007669"/>
    <property type="project" value="TreeGrafter"/>
</dbReference>
<organism evidence="6 7">
    <name type="scientific">Dimargaris cristalligena</name>
    <dbReference type="NCBI Taxonomy" id="215637"/>
    <lineage>
        <taxon>Eukaryota</taxon>
        <taxon>Fungi</taxon>
        <taxon>Fungi incertae sedis</taxon>
        <taxon>Zoopagomycota</taxon>
        <taxon>Kickxellomycotina</taxon>
        <taxon>Dimargaritomycetes</taxon>
        <taxon>Dimargaritales</taxon>
        <taxon>Dimargaritaceae</taxon>
        <taxon>Dimargaris</taxon>
    </lineage>
</organism>
<dbReference type="STRING" id="215637.A0A4P9ZNQ7"/>
<dbReference type="GO" id="GO:0042162">
    <property type="term" value="F:telomeric DNA binding"/>
    <property type="evidence" value="ECO:0007669"/>
    <property type="project" value="TreeGrafter"/>
</dbReference>
<dbReference type="SUPFAM" id="SSF100939">
    <property type="entry name" value="SPOC domain-like"/>
    <property type="match status" value="1"/>
</dbReference>
<dbReference type="PANTHER" id="PTHR12604">
    <property type="entry name" value="KU AUTOANTIGEN DNA HELICASE"/>
    <property type="match status" value="1"/>
</dbReference>
<dbReference type="InterPro" id="IPR006164">
    <property type="entry name" value="DNA_bd_Ku70/Ku80"/>
</dbReference>
<dbReference type="Gene3D" id="2.40.290.10">
    <property type="match status" value="1"/>
</dbReference>
<dbReference type="AlphaFoldDB" id="A0A4P9ZNQ7"/>
<feature type="compositionally biased region" description="Polar residues" evidence="4">
    <location>
        <begin position="1"/>
        <end position="20"/>
    </location>
</feature>
<accession>A0A4P9ZNQ7</accession>
<keyword evidence="7" id="KW-1185">Reference proteome</keyword>